<evidence type="ECO:0000256" key="5">
    <source>
        <dbReference type="ARBA" id="ARBA00023136"/>
    </source>
</evidence>
<dbReference type="GO" id="GO:0004383">
    <property type="term" value="F:guanylate cyclase activity"/>
    <property type="evidence" value="ECO:0007669"/>
    <property type="project" value="TreeGrafter"/>
</dbReference>
<dbReference type="GO" id="GO:0001653">
    <property type="term" value="F:peptide receptor activity"/>
    <property type="evidence" value="ECO:0007669"/>
    <property type="project" value="TreeGrafter"/>
</dbReference>
<evidence type="ECO:0000256" key="2">
    <source>
        <dbReference type="ARBA" id="ARBA00022692"/>
    </source>
</evidence>
<dbReference type="InterPro" id="IPR050401">
    <property type="entry name" value="Cyclic_nucleotide_synthase"/>
</dbReference>
<dbReference type="GO" id="GO:0035556">
    <property type="term" value="P:intracellular signal transduction"/>
    <property type="evidence" value="ECO:0007669"/>
    <property type="project" value="InterPro"/>
</dbReference>
<keyword evidence="5" id="KW-0472">Membrane</keyword>
<feature type="region of interest" description="Disordered" evidence="8">
    <location>
        <begin position="1"/>
        <end position="23"/>
    </location>
</feature>
<evidence type="ECO:0000256" key="4">
    <source>
        <dbReference type="ARBA" id="ARBA00022989"/>
    </source>
</evidence>
<protein>
    <recommendedName>
        <fullName evidence="9">Guanylate cyclase domain-containing protein</fullName>
    </recommendedName>
</protein>
<dbReference type="GO" id="GO:0007168">
    <property type="term" value="P:receptor guanylyl cyclase signaling pathway"/>
    <property type="evidence" value="ECO:0007669"/>
    <property type="project" value="TreeGrafter"/>
</dbReference>
<proteinExistence type="inferred from homology"/>
<dbReference type="GO" id="GO:0005886">
    <property type="term" value="C:plasma membrane"/>
    <property type="evidence" value="ECO:0007669"/>
    <property type="project" value="TreeGrafter"/>
</dbReference>
<evidence type="ECO:0000259" key="9">
    <source>
        <dbReference type="PROSITE" id="PS50125"/>
    </source>
</evidence>
<keyword evidence="3" id="KW-0547">Nucleotide-binding</keyword>
<dbReference type="PANTHER" id="PTHR11920:SF335">
    <property type="entry name" value="GUANYLATE CYCLASE"/>
    <property type="match status" value="1"/>
</dbReference>
<evidence type="ECO:0000256" key="7">
    <source>
        <dbReference type="RuleBase" id="RU000405"/>
    </source>
</evidence>
<dbReference type="Proteomes" id="UP000075714">
    <property type="component" value="Unassembled WGS sequence"/>
</dbReference>
<dbReference type="SMART" id="SM00044">
    <property type="entry name" value="CYCc"/>
    <property type="match status" value="1"/>
</dbReference>
<evidence type="ECO:0000256" key="3">
    <source>
        <dbReference type="ARBA" id="ARBA00022741"/>
    </source>
</evidence>
<dbReference type="PROSITE" id="PS50125">
    <property type="entry name" value="GUANYLATE_CYCLASE_2"/>
    <property type="match status" value="1"/>
</dbReference>
<dbReference type="InterPro" id="IPR029787">
    <property type="entry name" value="Nucleotide_cyclase"/>
</dbReference>
<dbReference type="AlphaFoldDB" id="A0A150GRW4"/>
<dbReference type="PANTHER" id="PTHR11920">
    <property type="entry name" value="GUANYLYL CYCLASE"/>
    <property type="match status" value="1"/>
</dbReference>
<dbReference type="PROSITE" id="PS00452">
    <property type="entry name" value="GUANYLATE_CYCLASE_1"/>
    <property type="match status" value="1"/>
</dbReference>
<comment type="caution">
    <text evidence="10">The sequence shown here is derived from an EMBL/GenBank/DDBJ whole genome shotgun (WGS) entry which is preliminary data.</text>
</comment>
<feature type="compositionally biased region" description="Polar residues" evidence="8">
    <location>
        <begin position="300"/>
        <end position="310"/>
    </location>
</feature>
<sequence>MSTPSEPALQQIGADGGGVTPTSSGSLPAAAAVVAGLSGEVETMPEVWHEVWATAAVDPVTGQDVIILTQMDVTGKVTLLFADIKGFTPMCKELEPPQVMEFLNNLYSRFDAMLDVHGVYKVETIGDCYFVAGGLIREDEDGMPAVQAGDQNGEDPLHAVRVFTFAKAMLAAAREVALPTTGQPVEIRIGIHTGPVVSGVVGTRMPRFCLFGDTVATANLLERTGVPGAVHVSDSTYRRLDPDEPWKATGGVEVKGKGQVKTYLWCPSNHQRNMNAAPQAPSPDSHGTYGTYGMHGAQLGSESAGQQARLSAAGSATEQLWSAQMMLTSAALSLATRGSDLAAAGCSRGGPDGIEDL</sequence>
<dbReference type="EMBL" id="LSYV01000010">
    <property type="protein sequence ID" value="KXZ52524.1"/>
    <property type="molecule type" value="Genomic_DNA"/>
</dbReference>
<dbReference type="SUPFAM" id="SSF55073">
    <property type="entry name" value="Nucleotide cyclase"/>
    <property type="match status" value="1"/>
</dbReference>
<evidence type="ECO:0000256" key="8">
    <source>
        <dbReference type="SAM" id="MobiDB-lite"/>
    </source>
</evidence>
<comment type="subcellular location">
    <subcellularLocation>
        <location evidence="1">Membrane</location>
    </subcellularLocation>
</comment>
<dbReference type="FunFam" id="3.30.70.1230:FF:000146">
    <property type="entry name" value="Atrial natriuretic peptide receptor, putative"/>
    <property type="match status" value="1"/>
</dbReference>
<evidence type="ECO:0000313" key="11">
    <source>
        <dbReference type="Proteomes" id="UP000075714"/>
    </source>
</evidence>
<evidence type="ECO:0000313" key="10">
    <source>
        <dbReference type="EMBL" id="KXZ52524.1"/>
    </source>
</evidence>
<dbReference type="GO" id="GO:0000166">
    <property type="term" value="F:nucleotide binding"/>
    <property type="evidence" value="ECO:0007669"/>
    <property type="project" value="UniProtKB-KW"/>
</dbReference>
<feature type="region of interest" description="Disordered" evidence="8">
    <location>
        <begin position="274"/>
        <end position="310"/>
    </location>
</feature>
<name>A0A150GRW4_GONPE</name>
<keyword evidence="4" id="KW-1133">Transmembrane helix</keyword>
<dbReference type="InterPro" id="IPR018297">
    <property type="entry name" value="A/G_cyclase_CS"/>
</dbReference>
<dbReference type="OrthoDB" id="60033at2759"/>
<keyword evidence="6 7" id="KW-0456">Lyase</keyword>
<reference evidence="11" key="1">
    <citation type="journal article" date="2016" name="Nat. Commun.">
        <title>The Gonium pectorale genome demonstrates co-option of cell cycle regulation during the evolution of multicellularity.</title>
        <authorList>
            <person name="Hanschen E.R."/>
            <person name="Marriage T.N."/>
            <person name="Ferris P.J."/>
            <person name="Hamaji T."/>
            <person name="Toyoda A."/>
            <person name="Fujiyama A."/>
            <person name="Neme R."/>
            <person name="Noguchi H."/>
            <person name="Minakuchi Y."/>
            <person name="Suzuki M."/>
            <person name="Kawai-Toyooka H."/>
            <person name="Smith D.R."/>
            <person name="Sparks H."/>
            <person name="Anderson J."/>
            <person name="Bakaric R."/>
            <person name="Luria V."/>
            <person name="Karger A."/>
            <person name="Kirschner M.W."/>
            <person name="Durand P.M."/>
            <person name="Michod R.E."/>
            <person name="Nozaki H."/>
            <person name="Olson B.J."/>
        </authorList>
    </citation>
    <scope>NUCLEOTIDE SEQUENCE [LARGE SCALE GENOMIC DNA]</scope>
    <source>
        <strain evidence="11">NIES-2863</strain>
    </source>
</reference>
<keyword evidence="11" id="KW-1185">Reference proteome</keyword>
<dbReference type="CDD" id="cd07302">
    <property type="entry name" value="CHD"/>
    <property type="match status" value="1"/>
</dbReference>
<evidence type="ECO:0000256" key="6">
    <source>
        <dbReference type="ARBA" id="ARBA00023239"/>
    </source>
</evidence>
<dbReference type="InterPro" id="IPR001054">
    <property type="entry name" value="A/G_cyclase"/>
</dbReference>
<accession>A0A150GRW4</accession>
<dbReference type="GO" id="GO:0004016">
    <property type="term" value="F:adenylate cyclase activity"/>
    <property type="evidence" value="ECO:0007669"/>
    <property type="project" value="TreeGrafter"/>
</dbReference>
<comment type="similarity">
    <text evidence="7">Belongs to the adenylyl cyclase class-4/guanylyl cyclase family.</text>
</comment>
<dbReference type="Gene3D" id="3.30.70.1230">
    <property type="entry name" value="Nucleotide cyclase"/>
    <property type="match status" value="1"/>
</dbReference>
<evidence type="ECO:0000256" key="1">
    <source>
        <dbReference type="ARBA" id="ARBA00004370"/>
    </source>
</evidence>
<feature type="domain" description="Guanylate cyclase" evidence="9">
    <location>
        <begin position="78"/>
        <end position="222"/>
    </location>
</feature>
<dbReference type="Pfam" id="PF00211">
    <property type="entry name" value="Guanylate_cyc"/>
    <property type="match status" value="1"/>
</dbReference>
<organism evidence="10 11">
    <name type="scientific">Gonium pectorale</name>
    <name type="common">Green alga</name>
    <dbReference type="NCBI Taxonomy" id="33097"/>
    <lineage>
        <taxon>Eukaryota</taxon>
        <taxon>Viridiplantae</taxon>
        <taxon>Chlorophyta</taxon>
        <taxon>core chlorophytes</taxon>
        <taxon>Chlorophyceae</taxon>
        <taxon>CS clade</taxon>
        <taxon>Chlamydomonadales</taxon>
        <taxon>Volvocaceae</taxon>
        <taxon>Gonium</taxon>
    </lineage>
</organism>
<keyword evidence="2" id="KW-0812">Transmembrane</keyword>
<gene>
    <name evidence="10" type="ORF">GPECTOR_9g568</name>
</gene>